<organism evidence="1">
    <name type="scientific">Chromera velia CCMP2878</name>
    <dbReference type="NCBI Taxonomy" id="1169474"/>
    <lineage>
        <taxon>Eukaryota</taxon>
        <taxon>Sar</taxon>
        <taxon>Alveolata</taxon>
        <taxon>Colpodellida</taxon>
        <taxon>Chromeraceae</taxon>
        <taxon>Chromera</taxon>
    </lineage>
</organism>
<name>A0A0G4H6H1_9ALVE</name>
<protein>
    <submittedName>
        <fullName evidence="1">Uncharacterized protein</fullName>
    </submittedName>
</protein>
<dbReference type="EMBL" id="CDMZ01001931">
    <property type="protein sequence ID" value="CEM39437.1"/>
    <property type="molecule type" value="Genomic_DNA"/>
</dbReference>
<evidence type="ECO:0000313" key="1">
    <source>
        <dbReference type="EMBL" id="CEM39437.1"/>
    </source>
</evidence>
<dbReference type="PhylomeDB" id="A0A0G4H6H1"/>
<reference evidence="1" key="1">
    <citation type="submission" date="2014-11" db="EMBL/GenBank/DDBJ databases">
        <authorList>
            <person name="Otto D Thomas"/>
            <person name="Naeem Raeece"/>
        </authorList>
    </citation>
    <scope>NUCLEOTIDE SEQUENCE</scope>
</reference>
<sequence>MDIVQVFGRLSDRGTLGHTLTHPNSAFQTGGASAKDIRWRGLFEGEEAKKSVGLSEFKSFVKKSEFKWPLTSNSGQIPGRGVIQVPAASRLFVKEAVRLQEKRAGGAGAAEGEASEPVAVEDVEKNAAGWEVADDALEAVFYALSAGKDVLDLGRFETTILTWAPYDGVVDWNSFYYNVPMAPEDGIELYAD</sequence>
<gene>
    <name evidence="1" type="ORF">Cvel_5767</name>
</gene>
<proteinExistence type="predicted"/>
<dbReference type="VEuPathDB" id="CryptoDB:Cvel_5767"/>
<dbReference type="AlphaFoldDB" id="A0A0G4H6H1"/>
<accession>A0A0G4H6H1</accession>